<evidence type="ECO:0000313" key="2">
    <source>
        <dbReference type="EMBL" id="QJA82331.1"/>
    </source>
</evidence>
<name>A0A6M3KKZ0_9ZZZZ</name>
<sequence length="107" mass="12531">MLLTKKPLRYSNFFIPNNCIIGTSIASNNDYERYDDLLCADVYDHNRRFVSIEPLMGDCSLLVFRELEFVIVGAMTGKNPVIPRKEWLDSIRHERIYLKDNILKYGL</sequence>
<organism evidence="2">
    <name type="scientific">viral metagenome</name>
    <dbReference type="NCBI Taxonomy" id="1070528"/>
    <lineage>
        <taxon>unclassified sequences</taxon>
        <taxon>metagenomes</taxon>
        <taxon>organismal metagenomes</taxon>
    </lineage>
</organism>
<dbReference type="EMBL" id="MT141519">
    <property type="protein sequence ID" value="QJA64432.1"/>
    <property type="molecule type" value="Genomic_DNA"/>
</dbReference>
<accession>A0A6M3KKZ0</accession>
<dbReference type="InterPro" id="IPR011101">
    <property type="entry name" value="DUF5131"/>
</dbReference>
<dbReference type="Pfam" id="PF07505">
    <property type="entry name" value="DUF5131"/>
    <property type="match status" value="1"/>
</dbReference>
<protein>
    <submittedName>
        <fullName evidence="2">Uncharacterized protein</fullName>
    </submittedName>
</protein>
<dbReference type="AlphaFoldDB" id="A0A6M3KKZ0"/>
<reference evidence="2" key="1">
    <citation type="submission" date="2020-03" db="EMBL/GenBank/DDBJ databases">
        <title>The deep terrestrial virosphere.</title>
        <authorList>
            <person name="Holmfeldt K."/>
            <person name="Nilsson E."/>
            <person name="Simone D."/>
            <person name="Lopez-Fernandez M."/>
            <person name="Wu X."/>
            <person name="de Brujin I."/>
            <person name="Lundin D."/>
            <person name="Andersson A."/>
            <person name="Bertilsson S."/>
            <person name="Dopson M."/>
        </authorList>
    </citation>
    <scope>NUCLEOTIDE SEQUENCE</scope>
    <source>
        <strain evidence="2">MM415A00412</strain>
        <strain evidence="1">MM415B00498</strain>
    </source>
</reference>
<evidence type="ECO:0000313" key="1">
    <source>
        <dbReference type="EMBL" id="QJA64432.1"/>
    </source>
</evidence>
<dbReference type="EMBL" id="MT142485">
    <property type="protein sequence ID" value="QJA82331.1"/>
    <property type="molecule type" value="Genomic_DNA"/>
</dbReference>
<gene>
    <name evidence="2" type="ORF">MM415A00412_0003</name>
    <name evidence="1" type="ORF">MM415B00498_0047</name>
</gene>
<proteinExistence type="predicted"/>